<comment type="caution">
    <text evidence="2">The sequence shown here is derived from an EMBL/GenBank/DDBJ whole genome shotgun (WGS) entry which is preliminary data.</text>
</comment>
<sequence length="128" mass="13925">MKKILLYSLMFIMTTFFVGCDKDSEGLSHVSPSPSFELIGNSVELVQLGENYSDAGITVTETVGDETTELTDVTVYTSLDTSLPGSYTVSYSVKNSLGDVFYSDVQRTVVVYNDDITGVYEASVSRDG</sequence>
<dbReference type="EMBL" id="JAPDPJ010000149">
    <property type="protein sequence ID" value="MCW3789647.1"/>
    <property type="molecule type" value="Genomic_DNA"/>
</dbReference>
<dbReference type="PROSITE" id="PS51257">
    <property type="entry name" value="PROKAR_LIPOPROTEIN"/>
    <property type="match status" value="1"/>
</dbReference>
<name>A0AAE3SHU8_9BACT</name>
<dbReference type="Proteomes" id="UP001209229">
    <property type="component" value="Unassembled WGS sequence"/>
</dbReference>
<accession>A0AAE3SHU8</accession>
<dbReference type="InterPro" id="IPR013783">
    <property type="entry name" value="Ig-like_fold"/>
</dbReference>
<feature type="domain" description="Pesticidal crystal protein Cry22Aa Ig-like" evidence="1">
    <location>
        <begin position="37"/>
        <end position="111"/>
    </location>
</feature>
<dbReference type="Gene3D" id="2.60.40.10">
    <property type="entry name" value="Immunoglobulins"/>
    <property type="match status" value="1"/>
</dbReference>
<evidence type="ECO:0000313" key="3">
    <source>
        <dbReference type="Proteomes" id="UP001209229"/>
    </source>
</evidence>
<dbReference type="Pfam" id="PF16403">
    <property type="entry name" value="Bact_surface_Ig-like"/>
    <property type="match status" value="1"/>
</dbReference>
<dbReference type="InterPro" id="IPR032179">
    <property type="entry name" value="Cry22Aa_Ig-like"/>
</dbReference>
<protein>
    <submittedName>
        <fullName evidence="2">DUF5011 domain-containing protein</fullName>
    </submittedName>
</protein>
<evidence type="ECO:0000313" key="2">
    <source>
        <dbReference type="EMBL" id="MCW3789647.1"/>
    </source>
</evidence>
<organism evidence="2 3">
    <name type="scientific">Plebeiibacterium sediminum</name>
    <dbReference type="NCBI Taxonomy" id="2992112"/>
    <lineage>
        <taxon>Bacteria</taxon>
        <taxon>Pseudomonadati</taxon>
        <taxon>Bacteroidota</taxon>
        <taxon>Bacteroidia</taxon>
        <taxon>Marinilabiliales</taxon>
        <taxon>Marinilabiliaceae</taxon>
        <taxon>Plebeiibacterium</taxon>
    </lineage>
</organism>
<dbReference type="AlphaFoldDB" id="A0AAE3SHU8"/>
<keyword evidence="3" id="KW-1185">Reference proteome</keyword>
<reference evidence="2" key="1">
    <citation type="submission" date="2022-10" db="EMBL/GenBank/DDBJ databases">
        <authorList>
            <person name="Yu W.X."/>
        </authorList>
    </citation>
    <scope>NUCLEOTIDE SEQUENCE</scope>
    <source>
        <strain evidence="2">AAT</strain>
    </source>
</reference>
<dbReference type="RefSeq" id="WP_301193195.1">
    <property type="nucleotide sequence ID" value="NZ_JAPDPJ010000149.1"/>
</dbReference>
<evidence type="ECO:0000259" key="1">
    <source>
        <dbReference type="Pfam" id="PF16403"/>
    </source>
</evidence>
<gene>
    <name evidence="2" type="ORF">OM075_24520</name>
</gene>
<proteinExistence type="predicted"/>
<feature type="non-terminal residue" evidence="2">
    <location>
        <position position="128"/>
    </location>
</feature>